<evidence type="ECO:0000259" key="1">
    <source>
        <dbReference type="SMART" id="SM00507"/>
    </source>
</evidence>
<gene>
    <name evidence="2" type="ORF">LCGC14_1849980</name>
</gene>
<comment type="caution">
    <text evidence="2">The sequence shown here is derived from an EMBL/GenBank/DDBJ whole genome shotgun (WGS) entry which is preliminary data.</text>
</comment>
<dbReference type="InterPro" id="IPR052892">
    <property type="entry name" value="NA-targeting_endonuclease"/>
</dbReference>
<proteinExistence type="predicted"/>
<name>A0A0F9IQ72_9ZZZZ</name>
<dbReference type="GO" id="GO:0008270">
    <property type="term" value="F:zinc ion binding"/>
    <property type="evidence" value="ECO:0007669"/>
    <property type="project" value="InterPro"/>
</dbReference>
<accession>A0A0F9IQ72</accession>
<feature type="domain" description="HNH nuclease" evidence="1">
    <location>
        <begin position="72"/>
        <end position="122"/>
    </location>
</feature>
<dbReference type="AlphaFoldDB" id="A0A0F9IQ72"/>
<dbReference type="Gene3D" id="1.10.30.50">
    <property type="match status" value="1"/>
</dbReference>
<dbReference type="PANTHER" id="PTHR33877:SF1">
    <property type="entry name" value="TYPE IV METHYL-DIRECTED RESTRICTION ENZYME ECOKMCRA"/>
    <property type="match status" value="1"/>
</dbReference>
<reference evidence="2" key="1">
    <citation type="journal article" date="2015" name="Nature">
        <title>Complex archaea that bridge the gap between prokaryotes and eukaryotes.</title>
        <authorList>
            <person name="Spang A."/>
            <person name="Saw J.H."/>
            <person name="Jorgensen S.L."/>
            <person name="Zaremba-Niedzwiedzka K."/>
            <person name="Martijn J."/>
            <person name="Lind A.E."/>
            <person name="van Eijk R."/>
            <person name="Schleper C."/>
            <person name="Guy L."/>
            <person name="Ettema T.J."/>
        </authorList>
    </citation>
    <scope>NUCLEOTIDE SEQUENCE</scope>
</reference>
<dbReference type="GO" id="GO:0003676">
    <property type="term" value="F:nucleic acid binding"/>
    <property type="evidence" value="ECO:0007669"/>
    <property type="project" value="InterPro"/>
</dbReference>
<evidence type="ECO:0000313" key="2">
    <source>
        <dbReference type="EMBL" id="KKL95895.1"/>
    </source>
</evidence>
<dbReference type="CDD" id="cd00085">
    <property type="entry name" value="HNHc"/>
    <property type="match status" value="1"/>
</dbReference>
<sequence>CNMHYLRWQAHGDPLKVIQEQVPNGAYTSCSVGACRRIHYGKGLCNIHYYKYVTRPRLRTKYDAQIVDFTPEQWEQIKTDFNHLCAYCGGQAELEQDHVTPISKGGNHTASNIVPACRSCNARKSNSIGKYTPTTVAV</sequence>
<dbReference type="SMART" id="SM00507">
    <property type="entry name" value="HNHc"/>
    <property type="match status" value="1"/>
</dbReference>
<dbReference type="GO" id="GO:0004519">
    <property type="term" value="F:endonuclease activity"/>
    <property type="evidence" value="ECO:0007669"/>
    <property type="project" value="InterPro"/>
</dbReference>
<organism evidence="2">
    <name type="scientific">marine sediment metagenome</name>
    <dbReference type="NCBI Taxonomy" id="412755"/>
    <lineage>
        <taxon>unclassified sequences</taxon>
        <taxon>metagenomes</taxon>
        <taxon>ecological metagenomes</taxon>
    </lineage>
</organism>
<protein>
    <recommendedName>
        <fullName evidence="1">HNH nuclease domain-containing protein</fullName>
    </recommendedName>
</protein>
<dbReference type="InterPro" id="IPR002711">
    <property type="entry name" value="HNH"/>
</dbReference>
<feature type="non-terminal residue" evidence="2">
    <location>
        <position position="1"/>
    </location>
</feature>
<dbReference type="EMBL" id="LAZR01018567">
    <property type="protein sequence ID" value="KKL95895.1"/>
    <property type="molecule type" value="Genomic_DNA"/>
</dbReference>
<dbReference type="PANTHER" id="PTHR33877">
    <property type="entry name" value="SLL1193 PROTEIN"/>
    <property type="match status" value="1"/>
</dbReference>
<dbReference type="InterPro" id="IPR003615">
    <property type="entry name" value="HNH_nuc"/>
</dbReference>
<dbReference type="Pfam" id="PF01844">
    <property type="entry name" value="HNH"/>
    <property type="match status" value="1"/>
</dbReference>